<evidence type="ECO:0000259" key="2">
    <source>
        <dbReference type="Pfam" id="PF20151"/>
    </source>
</evidence>
<protein>
    <recommendedName>
        <fullName evidence="2">DUF6533 domain-containing protein</fullName>
    </recommendedName>
</protein>
<keyword evidence="1" id="KW-0472">Membrane</keyword>
<name>A0A9P5PCG8_9AGAR</name>
<feature type="transmembrane region" description="Helical" evidence="1">
    <location>
        <begin position="21"/>
        <end position="42"/>
    </location>
</feature>
<dbReference type="AlphaFoldDB" id="A0A9P5PCG8"/>
<dbReference type="InterPro" id="IPR045340">
    <property type="entry name" value="DUF6533"/>
</dbReference>
<feature type="transmembrane region" description="Helical" evidence="1">
    <location>
        <begin position="180"/>
        <end position="201"/>
    </location>
</feature>
<feature type="domain" description="DUF6533" evidence="2">
    <location>
        <begin position="25"/>
        <end position="69"/>
    </location>
</feature>
<gene>
    <name evidence="3" type="ORF">BDP27DRAFT_1370167</name>
</gene>
<sequence length="249" mass="28576">MSSAVELVEVAYLRLRIFTSLLTSYTTIAAAALFIYDVVATFPTEVNLVWTKPFTMITIFYLVNKYTYFVYQIIQIVLQLNSPRTTIWIMSDDIIGASEGQCYEAIRNPLLFSYFNYTATHRFVIKTWSHVRAMDRMRQPSVATVLLSDEQYFYVLWAPLPLMYMPSSRRIMKAQTFARFSNVLAPLVTQVPFLLVGRLYLDLKMFQLVDSNCPSIQLGTISFASNRLLGNIGSHLVTHEDQDQEGSKL</sequence>
<comment type="caution">
    <text evidence="3">The sequence shown here is derived from an EMBL/GenBank/DDBJ whole genome shotgun (WGS) entry which is preliminary data.</text>
</comment>
<dbReference type="Pfam" id="PF20151">
    <property type="entry name" value="DUF6533"/>
    <property type="match status" value="1"/>
</dbReference>
<dbReference type="OrthoDB" id="3060195at2759"/>
<feature type="transmembrane region" description="Helical" evidence="1">
    <location>
        <begin position="54"/>
        <end position="74"/>
    </location>
</feature>
<dbReference type="Proteomes" id="UP000772434">
    <property type="component" value="Unassembled WGS sequence"/>
</dbReference>
<dbReference type="EMBL" id="JADNRY010000225">
    <property type="protein sequence ID" value="KAF9060834.1"/>
    <property type="molecule type" value="Genomic_DNA"/>
</dbReference>
<keyword evidence="1" id="KW-0812">Transmembrane</keyword>
<proteinExistence type="predicted"/>
<evidence type="ECO:0000313" key="3">
    <source>
        <dbReference type="EMBL" id="KAF9060834.1"/>
    </source>
</evidence>
<keyword evidence="4" id="KW-1185">Reference proteome</keyword>
<accession>A0A9P5PCG8</accession>
<keyword evidence="1" id="KW-1133">Transmembrane helix</keyword>
<organism evidence="3 4">
    <name type="scientific">Rhodocollybia butyracea</name>
    <dbReference type="NCBI Taxonomy" id="206335"/>
    <lineage>
        <taxon>Eukaryota</taxon>
        <taxon>Fungi</taxon>
        <taxon>Dikarya</taxon>
        <taxon>Basidiomycota</taxon>
        <taxon>Agaricomycotina</taxon>
        <taxon>Agaricomycetes</taxon>
        <taxon>Agaricomycetidae</taxon>
        <taxon>Agaricales</taxon>
        <taxon>Marasmiineae</taxon>
        <taxon>Omphalotaceae</taxon>
        <taxon>Rhodocollybia</taxon>
    </lineage>
</organism>
<reference evidence="3" key="1">
    <citation type="submission" date="2020-11" db="EMBL/GenBank/DDBJ databases">
        <authorList>
            <consortium name="DOE Joint Genome Institute"/>
            <person name="Ahrendt S."/>
            <person name="Riley R."/>
            <person name="Andreopoulos W."/>
            <person name="Labutti K."/>
            <person name="Pangilinan J."/>
            <person name="Ruiz-Duenas F.J."/>
            <person name="Barrasa J.M."/>
            <person name="Sanchez-Garcia M."/>
            <person name="Camarero S."/>
            <person name="Miyauchi S."/>
            <person name="Serrano A."/>
            <person name="Linde D."/>
            <person name="Babiker R."/>
            <person name="Drula E."/>
            <person name="Ayuso-Fernandez I."/>
            <person name="Pacheco R."/>
            <person name="Padilla G."/>
            <person name="Ferreira P."/>
            <person name="Barriuso J."/>
            <person name="Kellner H."/>
            <person name="Castanera R."/>
            <person name="Alfaro M."/>
            <person name="Ramirez L."/>
            <person name="Pisabarro A.G."/>
            <person name="Kuo A."/>
            <person name="Tritt A."/>
            <person name="Lipzen A."/>
            <person name="He G."/>
            <person name="Yan M."/>
            <person name="Ng V."/>
            <person name="Cullen D."/>
            <person name="Martin F."/>
            <person name="Rosso M.-N."/>
            <person name="Henrissat B."/>
            <person name="Hibbett D."/>
            <person name="Martinez A.T."/>
            <person name="Grigoriev I.V."/>
        </authorList>
    </citation>
    <scope>NUCLEOTIDE SEQUENCE</scope>
    <source>
        <strain evidence="3">AH 40177</strain>
    </source>
</reference>
<evidence type="ECO:0000256" key="1">
    <source>
        <dbReference type="SAM" id="Phobius"/>
    </source>
</evidence>
<evidence type="ECO:0000313" key="4">
    <source>
        <dbReference type="Proteomes" id="UP000772434"/>
    </source>
</evidence>